<evidence type="ECO:0000256" key="1">
    <source>
        <dbReference type="SAM" id="MobiDB-lite"/>
    </source>
</evidence>
<feature type="region of interest" description="Disordered" evidence="1">
    <location>
        <begin position="356"/>
        <end position="379"/>
    </location>
</feature>
<sequence>SESDFSPMKTSPSITPLDKQTSTPTKFIDRPGSGRTPTRSEDRLSPILDVRSVTPPRLKHKFVYASSDEEDSALGKHPLDDQPSSSQVVMEPSSDHSMLLLSEITPKSTQENKNTPFSILELDTPFGIDEDSTCVEAIEEDFNNDEVPTVSTSGSDIDHALLESYHLKAFYDEGATDEDPDIIPKDDSFKEEPVGSLEDNLFQELSNQIVTMATEENTIPVISITESEDLNNQAELSIDPFQPSPEPLTDVEDLENEFDQPRRKLISLGHIEDGGLTDAEVMEASDDEKDSTYVPSIPFKLDDIIDYGGTHEEFVRSTSPKPKQSKERIESRVTASSADQLGGFLNIFYEKDGVTDNEDFDLSDEEDNVDEDPKQVPEEDDILNKLIDDETVNISDIVKNSPVPSPSVTPEPGGNRRLRKGKGSKKSTESRTKKSNYNLLSPRSLSPHLSDITDTEIVYSDSEEESFAKQRPMSPLERRRKMKHLKGDDRSKSKQKVVKTLLPQDNDIFPELEISSVHISEKVPVNELVSESDTDNTNSIPRKHVLYAPKKKTLLMEVAGALMKDTFASTDVEHFEGSNESDDDAGSQLSDYNYNVVDGQYGAVKEKEISKDALRLPKQDKIMLTDTEDIETEDETARMDEAAFPSIKVLSRGTSTEEDEFEITDKEYLAAVGELRARAWKESNYEIRFIDIE</sequence>
<proteinExistence type="predicted"/>
<feature type="compositionally biased region" description="Acidic residues" evidence="1">
    <location>
        <begin position="356"/>
        <end position="370"/>
    </location>
</feature>
<feature type="non-terminal residue" evidence="2">
    <location>
        <position position="693"/>
    </location>
</feature>
<protein>
    <submittedName>
        <fullName evidence="2">Uncharacterized protein</fullName>
    </submittedName>
</protein>
<feature type="region of interest" description="Disordered" evidence="1">
    <location>
        <begin position="460"/>
        <end position="496"/>
    </location>
</feature>
<feature type="non-terminal residue" evidence="2">
    <location>
        <position position="1"/>
    </location>
</feature>
<organism evidence="2">
    <name type="scientific">Cuerna arida</name>
    <dbReference type="NCBI Taxonomy" id="1464854"/>
    <lineage>
        <taxon>Eukaryota</taxon>
        <taxon>Metazoa</taxon>
        <taxon>Ecdysozoa</taxon>
        <taxon>Arthropoda</taxon>
        <taxon>Hexapoda</taxon>
        <taxon>Insecta</taxon>
        <taxon>Pterygota</taxon>
        <taxon>Neoptera</taxon>
        <taxon>Paraneoptera</taxon>
        <taxon>Hemiptera</taxon>
        <taxon>Auchenorrhyncha</taxon>
        <taxon>Membracoidea</taxon>
        <taxon>Cicadellidae</taxon>
        <taxon>Cicadellinae</taxon>
        <taxon>Proconiini</taxon>
        <taxon>Cuerna</taxon>
    </lineage>
</organism>
<dbReference type="EMBL" id="GECZ01017501">
    <property type="protein sequence ID" value="JAS52268.1"/>
    <property type="molecule type" value="Transcribed_RNA"/>
</dbReference>
<feature type="compositionally biased region" description="Low complexity" evidence="1">
    <location>
        <begin position="439"/>
        <end position="448"/>
    </location>
</feature>
<dbReference type="AlphaFoldDB" id="A0A1B6FPZ3"/>
<feature type="region of interest" description="Disordered" evidence="1">
    <location>
        <begin position="397"/>
        <end position="448"/>
    </location>
</feature>
<gene>
    <name evidence="2" type="ORF">g.11559</name>
</gene>
<reference evidence="2" key="1">
    <citation type="submission" date="2015-11" db="EMBL/GenBank/DDBJ databases">
        <title>De novo transcriptome assembly of four potential Pierce s Disease insect vectors from Arizona vineyards.</title>
        <authorList>
            <person name="Tassone E.E."/>
        </authorList>
    </citation>
    <scope>NUCLEOTIDE SEQUENCE</scope>
</reference>
<feature type="compositionally biased region" description="Basic residues" evidence="1">
    <location>
        <begin position="416"/>
        <end position="425"/>
    </location>
</feature>
<feature type="region of interest" description="Disordered" evidence="1">
    <location>
        <begin position="313"/>
        <end position="334"/>
    </location>
</feature>
<feature type="compositionally biased region" description="Polar residues" evidence="1">
    <location>
        <begin position="8"/>
        <end position="25"/>
    </location>
</feature>
<feature type="region of interest" description="Disordered" evidence="1">
    <location>
        <begin position="1"/>
        <end position="94"/>
    </location>
</feature>
<evidence type="ECO:0000313" key="2">
    <source>
        <dbReference type="EMBL" id="JAS52268.1"/>
    </source>
</evidence>
<name>A0A1B6FPZ3_9HEMI</name>
<accession>A0A1B6FPZ3</accession>